<protein>
    <submittedName>
        <fullName evidence="1">Uncharacterized protein</fullName>
    </submittedName>
</protein>
<gene>
    <name evidence="1" type="ORF">TSAR_000996</name>
</gene>
<dbReference type="EMBL" id="NNAY01000223">
    <property type="protein sequence ID" value="OXU29900.1"/>
    <property type="molecule type" value="Genomic_DNA"/>
</dbReference>
<organism evidence="1 2">
    <name type="scientific">Trichomalopsis sarcophagae</name>
    <dbReference type="NCBI Taxonomy" id="543379"/>
    <lineage>
        <taxon>Eukaryota</taxon>
        <taxon>Metazoa</taxon>
        <taxon>Ecdysozoa</taxon>
        <taxon>Arthropoda</taxon>
        <taxon>Hexapoda</taxon>
        <taxon>Insecta</taxon>
        <taxon>Pterygota</taxon>
        <taxon>Neoptera</taxon>
        <taxon>Endopterygota</taxon>
        <taxon>Hymenoptera</taxon>
        <taxon>Apocrita</taxon>
        <taxon>Proctotrupomorpha</taxon>
        <taxon>Chalcidoidea</taxon>
        <taxon>Pteromalidae</taxon>
        <taxon>Pteromalinae</taxon>
        <taxon>Trichomalopsis</taxon>
    </lineage>
</organism>
<sequence length="97" mass="10763">MELSFQRFDMLPDQLDGLRALVSRGSVPRGISSALAERGATVGTEELNTRISALETQLADNINASNRLLDANKLLLDENSILRDELQQTQQLLGRLR</sequence>
<comment type="caution">
    <text evidence="1">The sequence shown here is derived from an EMBL/GenBank/DDBJ whole genome shotgun (WGS) entry which is preliminary data.</text>
</comment>
<dbReference type="Proteomes" id="UP000215335">
    <property type="component" value="Unassembled WGS sequence"/>
</dbReference>
<reference evidence="1 2" key="1">
    <citation type="journal article" date="2017" name="Curr. Biol.">
        <title>The Evolution of Venom by Co-option of Single-Copy Genes.</title>
        <authorList>
            <person name="Martinson E.O."/>
            <person name="Mrinalini"/>
            <person name="Kelkar Y.D."/>
            <person name="Chang C.H."/>
            <person name="Werren J.H."/>
        </authorList>
    </citation>
    <scope>NUCLEOTIDE SEQUENCE [LARGE SCALE GENOMIC DNA]</scope>
    <source>
        <strain evidence="1 2">Alberta</strain>
        <tissue evidence="1">Whole body</tissue>
    </source>
</reference>
<keyword evidence="2" id="KW-1185">Reference proteome</keyword>
<name>A0A232FH99_9HYME</name>
<evidence type="ECO:0000313" key="2">
    <source>
        <dbReference type="Proteomes" id="UP000215335"/>
    </source>
</evidence>
<evidence type="ECO:0000313" key="1">
    <source>
        <dbReference type="EMBL" id="OXU29900.1"/>
    </source>
</evidence>
<proteinExistence type="predicted"/>
<dbReference type="AlphaFoldDB" id="A0A232FH99"/>
<accession>A0A232FH99</accession>